<dbReference type="Pfam" id="PF08447">
    <property type="entry name" value="PAS_3"/>
    <property type="match status" value="1"/>
</dbReference>
<dbReference type="InterPro" id="IPR001610">
    <property type="entry name" value="PAC"/>
</dbReference>
<sequence>MSDVLGPDEERFRALADSAPVLIWMSETAGRGLYFNRAWLDFTGRPLEREVGEGWLEILHPDDKGQLDAAFEAFQARRPFQIQFRLRRKDGVWRWMLNTGKPRFTPEGVFAGYTGSCVDITERFEAEEEARRQLRLMRTITDNAAEALFLMDAQRRISFVNPAAERMFGWPAEELAGKDLHDALHYKYPDGRPFPIEECPLNGILSTRSTLREHEDVFFRRDGSRVDVLCSVAPILSGDGVDGAVLVVHDITEQKRVEAGILQANQELVAALNEREVLLKEVHHRVKNNLQVVVSLLRLQASRLRDETGVDALRESLNRVSAMSTIHELLYRSTTLADIDFAEVLRTLTANLHDAYGLSEDRVVSVVEAAEPVPVSMDAAVPLALIANELISNAFKHAFPGGATGEVRVGLARQGDTAVLRVADTGPGFTPPPRRSSLGIMLVDRLVRQISGRLDLEPPPGTRYRLTFSLE</sequence>
<proteinExistence type="predicted"/>
<dbReference type="Pfam" id="PF00989">
    <property type="entry name" value="PAS"/>
    <property type="match status" value="1"/>
</dbReference>
<evidence type="ECO:0000256" key="2">
    <source>
        <dbReference type="ARBA" id="ARBA00022679"/>
    </source>
</evidence>
<evidence type="ECO:0000256" key="1">
    <source>
        <dbReference type="ARBA" id="ARBA00022553"/>
    </source>
</evidence>
<dbReference type="SMART" id="SM00086">
    <property type="entry name" value="PAC"/>
    <property type="match status" value="2"/>
</dbReference>
<evidence type="ECO:0000313" key="11">
    <source>
        <dbReference type="Proteomes" id="UP000595197"/>
    </source>
</evidence>
<dbReference type="InterPro" id="IPR013767">
    <property type="entry name" value="PAS_fold"/>
</dbReference>
<feature type="domain" description="PAC" evidence="9">
    <location>
        <begin position="80"/>
        <end position="132"/>
    </location>
</feature>
<dbReference type="PANTHER" id="PTHR43065">
    <property type="entry name" value="SENSOR HISTIDINE KINASE"/>
    <property type="match status" value="1"/>
</dbReference>
<dbReference type="SUPFAM" id="SSF55785">
    <property type="entry name" value="PYP-like sensor domain (PAS domain)"/>
    <property type="match status" value="2"/>
</dbReference>
<evidence type="ECO:0000256" key="4">
    <source>
        <dbReference type="ARBA" id="ARBA00022777"/>
    </source>
</evidence>
<keyword evidence="11" id="KW-1185">Reference proteome</keyword>
<dbReference type="CDD" id="cd00130">
    <property type="entry name" value="PAS"/>
    <property type="match status" value="2"/>
</dbReference>
<evidence type="ECO:0000259" key="9">
    <source>
        <dbReference type="PROSITE" id="PS50113"/>
    </source>
</evidence>
<dbReference type="PROSITE" id="PS50112">
    <property type="entry name" value="PAS"/>
    <property type="match status" value="2"/>
</dbReference>
<dbReference type="NCBIfam" id="TIGR00229">
    <property type="entry name" value="sensory_box"/>
    <property type="match status" value="2"/>
</dbReference>
<organism evidence="10 11">
    <name type="scientific">Skermanella cutis</name>
    <dbReference type="NCBI Taxonomy" id="2775420"/>
    <lineage>
        <taxon>Bacteria</taxon>
        <taxon>Pseudomonadati</taxon>
        <taxon>Pseudomonadota</taxon>
        <taxon>Alphaproteobacteria</taxon>
        <taxon>Rhodospirillales</taxon>
        <taxon>Azospirillaceae</taxon>
        <taxon>Skermanella</taxon>
    </lineage>
</organism>
<dbReference type="SMART" id="SM00387">
    <property type="entry name" value="HATPase_c"/>
    <property type="match status" value="1"/>
</dbReference>
<dbReference type="PROSITE" id="PS50109">
    <property type="entry name" value="HIS_KIN"/>
    <property type="match status" value="1"/>
</dbReference>
<dbReference type="Gene3D" id="3.30.450.20">
    <property type="entry name" value="PAS domain"/>
    <property type="match status" value="2"/>
</dbReference>
<dbReference type="InterPro" id="IPR000014">
    <property type="entry name" value="PAS"/>
</dbReference>
<dbReference type="EMBL" id="CP067420">
    <property type="protein sequence ID" value="QQP87379.1"/>
    <property type="molecule type" value="Genomic_DNA"/>
</dbReference>
<evidence type="ECO:0000313" key="10">
    <source>
        <dbReference type="EMBL" id="QQP87379.1"/>
    </source>
</evidence>
<reference evidence="10" key="1">
    <citation type="submission" date="2021-02" db="EMBL/GenBank/DDBJ databases">
        <title>Skermanella TT6 skin isolate.</title>
        <authorList>
            <person name="Lee K."/>
            <person name="Ganzorig M."/>
        </authorList>
    </citation>
    <scope>NUCLEOTIDE SEQUENCE</scope>
    <source>
        <strain evidence="10">TT6</strain>
    </source>
</reference>
<dbReference type="InterPro" id="IPR036890">
    <property type="entry name" value="HATPase_C_sf"/>
</dbReference>
<dbReference type="InterPro" id="IPR011495">
    <property type="entry name" value="Sig_transdc_His_kin_sub2_dim/P"/>
</dbReference>
<feature type="domain" description="PAS" evidence="8">
    <location>
        <begin position="8"/>
        <end position="78"/>
    </location>
</feature>
<dbReference type="InterPro" id="IPR003594">
    <property type="entry name" value="HATPase_dom"/>
</dbReference>
<name>A0ABX7B0K3_9PROT</name>
<keyword evidence="4" id="KW-0418">Kinase</keyword>
<dbReference type="PANTHER" id="PTHR43065:SF23">
    <property type="entry name" value="SENSOR HISTIDINE KINASE PDTAS"/>
    <property type="match status" value="1"/>
</dbReference>
<keyword evidence="6" id="KW-0902">Two-component regulatory system</keyword>
<evidence type="ECO:0000256" key="3">
    <source>
        <dbReference type="ARBA" id="ARBA00022741"/>
    </source>
</evidence>
<protein>
    <submittedName>
        <fullName evidence="10">PAS domain S-box protein</fullName>
    </submittedName>
</protein>
<gene>
    <name evidence="10" type="ORF">IGS68_14750</name>
</gene>
<feature type="domain" description="PAC" evidence="9">
    <location>
        <begin position="212"/>
        <end position="263"/>
    </location>
</feature>
<dbReference type="InterPro" id="IPR005467">
    <property type="entry name" value="His_kinase_dom"/>
</dbReference>
<evidence type="ECO:0000259" key="8">
    <source>
        <dbReference type="PROSITE" id="PS50112"/>
    </source>
</evidence>
<dbReference type="SMART" id="SM00091">
    <property type="entry name" value="PAS"/>
    <property type="match status" value="2"/>
</dbReference>
<dbReference type="Pfam" id="PF07568">
    <property type="entry name" value="HisKA_2"/>
    <property type="match status" value="1"/>
</dbReference>
<dbReference type="InterPro" id="IPR013655">
    <property type="entry name" value="PAS_fold_3"/>
</dbReference>
<dbReference type="InterPro" id="IPR000700">
    <property type="entry name" value="PAS-assoc_C"/>
</dbReference>
<evidence type="ECO:0000256" key="6">
    <source>
        <dbReference type="ARBA" id="ARBA00023012"/>
    </source>
</evidence>
<feature type="domain" description="Histidine kinase" evidence="7">
    <location>
        <begin position="281"/>
        <end position="471"/>
    </location>
</feature>
<keyword evidence="1" id="KW-0597">Phosphoprotein</keyword>
<evidence type="ECO:0000259" key="7">
    <source>
        <dbReference type="PROSITE" id="PS50109"/>
    </source>
</evidence>
<evidence type="ECO:0000256" key="5">
    <source>
        <dbReference type="ARBA" id="ARBA00022840"/>
    </source>
</evidence>
<dbReference type="PROSITE" id="PS50113">
    <property type="entry name" value="PAC"/>
    <property type="match status" value="2"/>
</dbReference>
<dbReference type="Proteomes" id="UP000595197">
    <property type="component" value="Chromosome"/>
</dbReference>
<dbReference type="SUPFAM" id="SSF55874">
    <property type="entry name" value="ATPase domain of HSP90 chaperone/DNA topoisomerase II/histidine kinase"/>
    <property type="match status" value="1"/>
</dbReference>
<dbReference type="Gene3D" id="3.30.565.10">
    <property type="entry name" value="Histidine kinase-like ATPase, C-terminal domain"/>
    <property type="match status" value="1"/>
</dbReference>
<dbReference type="Pfam" id="PF02518">
    <property type="entry name" value="HATPase_c"/>
    <property type="match status" value="1"/>
</dbReference>
<feature type="domain" description="PAS" evidence="8">
    <location>
        <begin position="133"/>
        <end position="208"/>
    </location>
</feature>
<dbReference type="RefSeq" id="WP_201070243.1">
    <property type="nucleotide sequence ID" value="NZ_CP067420.1"/>
</dbReference>
<keyword evidence="2" id="KW-0808">Transferase</keyword>
<keyword evidence="3" id="KW-0547">Nucleotide-binding</keyword>
<dbReference type="InterPro" id="IPR035965">
    <property type="entry name" value="PAS-like_dom_sf"/>
</dbReference>
<accession>A0ABX7B0K3</accession>
<keyword evidence="5" id="KW-0067">ATP-binding</keyword>